<keyword evidence="3" id="KW-0029">Amino-acid transport</keyword>
<evidence type="ECO:0000256" key="4">
    <source>
        <dbReference type="SAM" id="SignalP"/>
    </source>
</evidence>
<dbReference type="InterPro" id="IPR028081">
    <property type="entry name" value="Leu-bd"/>
</dbReference>
<dbReference type="EMBL" id="JBHSLL010000010">
    <property type="protein sequence ID" value="MFC5384765.1"/>
    <property type="molecule type" value="Genomic_DNA"/>
</dbReference>
<keyword evidence="3" id="KW-0813">Transport</keyword>
<keyword evidence="7" id="KW-1185">Reference proteome</keyword>
<dbReference type="PANTHER" id="PTHR30483:SF6">
    <property type="entry name" value="PERIPLASMIC BINDING PROTEIN OF ABC TRANSPORTER FOR NATURAL AMINO ACIDS"/>
    <property type="match status" value="1"/>
</dbReference>
<dbReference type="RefSeq" id="WP_378227615.1">
    <property type="nucleotide sequence ID" value="NZ_JBHSLL010000010.1"/>
</dbReference>
<protein>
    <submittedName>
        <fullName evidence="6">ABC transporter substrate-binding protein</fullName>
    </submittedName>
</protein>
<gene>
    <name evidence="6" type="ORF">ACFPLB_02170</name>
</gene>
<proteinExistence type="inferred from homology"/>
<organism evidence="6 7">
    <name type="scientific">Aquamicrobium segne</name>
    <dbReference type="NCBI Taxonomy" id="469547"/>
    <lineage>
        <taxon>Bacteria</taxon>
        <taxon>Pseudomonadati</taxon>
        <taxon>Pseudomonadota</taxon>
        <taxon>Alphaproteobacteria</taxon>
        <taxon>Hyphomicrobiales</taxon>
        <taxon>Phyllobacteriaceae</taxon>
        <taxon>Aquamicrobium</taxon>
    </lineage>
</organism>
<name>A0ABW0GU67_9HYPH</name>
<evidence type="ECO:0000313" key="6">
    <source>
        <dbReference type="EMBL" id="MFC5384765.1"/>
    </source>
</evidence>
<dbReference type="Gene3D" id="3.40.50.2300">
    <property type="match status" value="2"/>
</dbReference>
<keyword evidence="2 4" id="KW-0732">Signal</keyword>
<sequence length="399" mass="42912">MKFRRYAGLLAMLGMLGYSANGSLAQEKVVKIGLLTDFSGVFAQLAKDIEDAWMLAYDERGGMIAGHKIEIIREDAENSPQVAVQKANKLIKSDGVAVFGGLISSGGGIALAGLADQEKVPFVAGFAVADELTGKYCSPYVARTSFAANALQSAAGAYWASEGAKTAVFMGPDYAAGHAMRDGFRRGFEGGGGEVVLEIMTPLGSTRDWGPSLLRAQQSNAEMIYSFYAGSEAVQVVKQHSDFAMKQSMPLRGDMWLYDEALWSAMGGAQLDAVQITVYTNALETEASERFKEAFKKKYDRLPVASNAMGYTNANAIFDALAVAIEENNGELPEDGAKIITALSNLELDDPRGPVRFNASNNAVQDELYMIRIVEGPEGLHHELIAHTPYGEDLPGCDM</sequence>
<dbReference type="PANTHER" id="PTHR30483">
    <property type="entry name" value="LEUCINE-SPECIFIC-BINDING PROTEIN"/>
    <property type="match status" value="1"/>
</dbReference>
<dbReference type="SUPFAM" id="SSF53822">
    <property type="entry name" value="Periplasmic binding protein-like I"/>
    <property type="match status" value="1"/>
</dbReference>
<feature type="signal peptide" evidence="4">
    <location>
        <begin position="1"/>
        <end position="25"/>
    </location>
</feature>
<evidence type="ECO:0000256" key="1">
    <source>
        <dbReference type="ARBA" id="ARBA00010062"/>
    </source>
</evidence>
<dbReference type="InterPro" id="IPR028082">
    <property type="entry name" value="Peripla_BP_I"/>
</dbReference>
<dbReference type="Pfam" id="PF13458">
    <property type="entry name" value="Peripla_BP_6"/>
    <property type="match status" value="1"/>
</dbReference>
<dbReference type="CDD" id="cd20014">
    <property type="entry name" value="PBP1_RPA0668_benzoate-like"/>
    <property type="match status" value="1"/>
</dbReference>
<comment type="caution">
    <text evidence="6">The sequence shown here is derived from an EMBL/GenBank/DDBJ whole genome shotgun (WGS) entry which is preliminary data.</text>
</comment>
<dbReference type="InterPro" id="IPR051010">
    <property type="entry name" value="BCAA_transport"/>
</dbReference>
<reference evidence="7" key="1">
    <citation type="journal article" date="2019" name="Int. J. Syst. Evol. Microbiol.">
        <title>The Global Catalogue of Microorganisms (GCM) 10K type strain sequencing project: providing services to taxonomists for standard genome sequencing and annotation.</title>
        <authorList>
            <consortium name="The Broad Institute Genomics Platform"/>
            <consortium name="The Broad Institute Genome Sequencing Center for Infectious Disease"/>
            <person name="Wu L."/>
            <person name="Ma J."/>
        </authorList>
    </citation>
    <scope>NUCLEOTIDE SEQUENCE [LARGE SCALE GENOMIC DNA]</scope>
    <source>
        <strain evidence="7">CGMCC 4.1415</strain>
    </source>
</reference>
<evidence type="ECO:0000313" key="7">
    <source>
        <dbReference type="Proteomes" id="UP001596016"/>
    </source>
</evidence>
<evidence type="ECO:0000259" key="5">
    <source>
        <dbReference type="Pfam" id="PF13458"/>
    </source>
</evidence>
<feature type="chain" id="PRO_5045102750" evidence="4">
    <location>
        <begin position="26"/>
        <end position="399"/>
    </location>
</feature>
<accession>A0ABW0GU67</accession>
<feature type="domain" description="Leucine-binding protein" evidence="5">
    <location>
        <begin position="30"/>
        <end position="374"/>
    </location>
</feature>
<evidence type="ECO:0000256" key="2">
    <source>
        <dbReference type="ARBA" id="ARBA00022729"/>
    </source>
</evidence>
<comment type="similarity">
    <text evidence="1">Belongs to the leucine-binding protein family.</text>
</comment>
<dbReference type="Proteomes" id="UP001596016">
    <property type="component" value="Unassembled WGS sequence"/>
</dbReference>
<evidence type="ECO:0000256" key="3">
    <source>
        <dbReference type="ARBA" id="ARBA00022970"/>
    </source>
</evidence>